<feature type="compositionally biased region" description="Basic and acidic residues" evidence="1">
    <location>
        <begin position="82"/>
        <end position="92"/>
    </location>
</feature>
<feature type="chain" id="PRO_5026728459" description="TPR repeat containing exported protein periplasmic protein contains a protein prenylyltransferase domain" evidence="2">
    <location>
        <begin position="20"/>
        <end position="256"/>
    </location>
</feature>
<evidence type="ECO:0000256" key="1">
    <source>
        <dbReference type="SAM" id="MobiDB-lite"/>
    </source>
</evidence>
<sequence>MRLFFTTALALALAAPAAAQQQPLRPIDRIYRLEQQVAAGQAVAATQANRLTSLENQLAELLRANAEVGRRLAATEAQLNELRTEQDQRNRAQEAGTPAPARPQAPVSGPPVTGGATALPAATGNFEADGEAAYDVGYQLWQQKKYDQAITALRAMTSAFPNHRRVSWANNLTGRALLDGGQPRAAAEALLANYRGNPKGERAPDSLFYLGQSLVALKQSSQACKAYAELEEVYGDKMRPDLKAMLPGAKNRAGCR</sequence>
<reference evidence="3" key="1">
    <citation type="submission" date="2020-02" db="EMBL/GenBank/DDBJ databases">
        <authorList>
            <person name="Meier V. D."/>
        </authorList>
    </citation>
    <scope>NUCLEOTIDE SEQUENCE</scope>
    <source>
        <strain evidence="3">AVDCRST_MAG31</strain>
    </source>
</reference>
<keyword evidence="2" id="KW-0732">Signal</keyword>
<protein>
    <recommendedName>
        <fullName evidence="4">TPR repeat containing exported protein periplasmic protein contains a protein prenylyltransferase domain</fullName>
    </recommendedName>
</protein>
<organism evidence="3">
    <name type="scientific">uncultured Sphingomonas sp</name>
    <dbReference type="NCBI Taxonomy" id="158754"/>
    <lineage>
        <taxon>Bacteria</taxon>
        <taxon>Pseudomonadati</taxon>
        <taxon>Pseudomonadota</taxon>
        <taxon>Alphaproteobacteria</taxon>
        <taxon>Sphingomonadales</taxon>
        <taxon>Sphingomonadaceae</taxon>
        <taxon>Sphingomonas</taxon>
        <taxon>environmental samples</taxon>
    </lineage>
</organism>
<feature type="signal peptide" evidence="2">
    <location>
        <begin position="1"/>
        <end position="19"/>
    </location>
</feature>
<dbReference type="AlphaFoldDB" id="A0A6J4SJ94"/>
<feature type="region of interest" description="Disordered" evidence="1">
    <location>
        <begin position="82"/>
        <end position="121"/>
    </location>
</feature>
<name>A0A6J4SJ94_9SPHN</name>
<dbReference type="SUPFAM" id="SSF48452">
    <property type="entry name" value="TPR-like"/>
    <property type="match status" value="1"/>
</dbReference>
<accession>A0A6J4SJ94</accession>
<dbReference type="Gene3D" id="1.25.40.10">
    <property type="entry name" value="Tetratricopeptide repeat domain"/>
    <property type="match status" value="1"/>
</dbReference>
<gene>
    <name evidence="3" type="ORF">AVDCRST_MAG31-380</name>
</gene>
<evidence type="ECO:0000256" key="2">
    <source>
        <dbReference type="SAM" id="SignalP"/>
    </source>
</evidence>
<dbReference type="InterPro" id="IPR011990">
    <property type="entry name" value="TPR-like_helical_dom_sf"/>
</dbReference>
<dbReference type="InterPro" id="IPR019734">
    <property type="entry name" value="TPR_rpt"/>
</dbReference>
<proteinExistence type="predicted"/>
<dbReference type="RefSeq" id="WP_294167719.1">
    <property type="nucleotide sequence ID" value="NZ_CADCWA010000023.1"/>
</dbReference>
<evidence type="ECO:0008006" key="4">
    <source>
        <dbReference type="Google" id="ProtNLM"/>
    </source>
</evidence>
<evidence type="ECO:0000313" key="3">
    <source>
        <dbReference type="EMBL" id="CAA9500972.1"/>
    </source>
</evidence>
<feature type="compositionally biased region" description="Low complexity" evidence="1">
    <location>
        <begin position="110"/>
        <end position="121"/>
    </location>
</feature>
<dbReference type="Pfam" id="PF13174">
    <property type="entry name" value="TPR_6"/>
    <property type="match status" value="2"/>
</dbReference>
<dbReference type="EMBL" id="CADCWA010000023">
    <property type="protein sequence ID" value="CAA9500972.1"/>
    <property type="molecule type" value="Genomic_DNA"/>
</dbReference>